<keyword evidence="2" id="KW-0812">Transmembrane</keyword>
<organism evidence="4 5">
    <name type="scientific">Schizothecium vesticola</name>
    <dbReference type="NCBI Taxonomy" id="314040"/>
    <lineage>
        <taxon>Eukaryota</taxon>
        <taxon>Fungi</taxon>
        <taxon>Dikarya</taxon>
        <taxon>Ascomycota</taxon>
        <taxon>Pezizomycotina</taxon>
        <taxon>Sordariomycetes</taxon>
        <taxon>Sordariomycetidae</taxon>
        <taxon>Sordariales</taxon>
        <taxon>Schizotheciaceae</taxon>
        <taxon>Schizothecium</taxon>
    </lineage>
</organism>
<feature type="region of interest" description="Disordered" evidence="1">
    <location>
        <begin position="31"/>
        <end position="58"/>
    </location>
</feature>
<proteinExistence type="predicted"/>
<reference evidence="4" key="1">
    <citation type="submission" date="2023-06" db="EMBL/GenBank/DDBJ databases">
        <title>Genome-scale phylogeny and comparative genomics of the fungal order Sordariales.</title>
        <authorList>
            <consortium name="Lawrence Berkeley National Laboratory"/>
            <person name="Hensen N."/>
            <person name="Bonometti L."/>
            <person name="Westerberg I."/>
            <person name="Brannstrom I.O."/>
            <person name="Guillou S."/>
            <person name="Cros-Aarteil S."/>
            <person name="Calhoun S."/>
            <person name="Haridas S."/>
            <person name="Kuo A."/>
            <person name="Mondo S."/>
            <person name="Pangilinan J."/>
            <person name="Riley R."/>
            <person name="LaButti K."/>
            <person name="Andreopoulos B."/>
            <person name="Lipzen A."/>
            <person name="Chen C."/>
            <person name="Yanf M."/>
            <person name="Daum C."/>
            <person name="Ng V."/>
            <person name="Clum A."/>
            <person name="Steindorff A."/>
            <person name="Ohm R."/>
            <person name="Martin F."/>
            <person name="Silar P."/>
            <person name="Natvig D."/>
            <person name="Lalanne C."/>
            <person name="Gautier V."/>
            <person name="Ament-velasquez S.L."/>
            <person name="Kruys A."/>
            <person name="Hutchinson M.I."/>
            <person name="Powell A.J."/>
            <person name="Barry K."/>
            <person name="Miller A.N."/>
            <person name="Grigoriev I.V."/>
            <person name="Debuchy R."/>
            <person name="Gladieux P."/>
            <person name="Thoren M.H."/>
            <person name="Johannesson H."/>
        </authorList>
    </citation>
    <scope>NUCLEOTIDE SEQUENCE</scope>
    <source>
        <strain evidence="4">SMH3187-1</strain>
    </source>
</reference>
<keyword evidence="3" id="KW-0732">Signal</keyword>
<evidence type="ECO:0000313" key="5">
    <source>
        <dbReference type="Proteomes" id="UP001172155"/>
    </source>
</evidence>
<evidence type="ECO:0000256" key="2">
    <source>
        <dbReference type="SAM" id="Phobius"/>
    </source>
</evidence>
<feature type="transmembrane region" description="Helical" evidence="2">
    <location>
        <begin position="74"/>
        <end position="95"/>
    </location>
</feature>
<name>A0AA40EQ04_9PEZI</name>
<dbReference type="Proteomes" id="UP001172155">
    <property type="component" value="Unassembled WGS sequence"/>
</dbReference>
<feature type="region of interest" description="Disordered" evidence="1">
    <location>
        <begin position="136"/>
        <end position="187"/>
    </location>
</feature>
<feature type="compositionally biased region" description="Polar residues" evidence="1">
    <location>
        <begin position="458"/>
        <end position="468"/>
    </location>
</feature>
<feature type="compositionally biased region" description="Polar residues" evidence="1">
    <location>
        <begin position="163"/>
        <end position="183"/>
    </location>
</feature>
<keyword evidence="2" id="KW-0472">Membrane</keyword>
<feature type="compositionally biased region" description="Polar residues" evidence="1">
    <location>
        <begin position="410"/>
        <end position="432"/>
    </location>
</feature>
<feature type="compositionally biased region" description="Low complexity" evidence="1">
    <location>
        <begin position="308"/>
        <end position="318"/>
    </location>
</feature>
<feature type="region of interest" description="Disordered" evidence="1">
    <location>
        <begin position="377"/>
        <end position="475"/>
    </location>
</feature>
<evidence type="ECO:0000256" key="1">
    <source>
        <dbReference type="SAM" id="MobiDB-lite"/>
    </source>
</evidence>
<feature type="compositionally biased region" description="Polar residues" evidence="1">
    <location>
        <begin position="495"/>
        <end position="512"/>
    </location>
</feature>
<feature type="chain" id="PRO_5041448946" evidence="3">
    <location>
        <begin position="31"/>
        <end position="583"/>
    </location>
</feature>
<feature type="region of interest" description="Disordered" evidence="1">
    <location>
        <begin position="235"/>
        <end position="351"/>
    </location>
</feature>
<keyword evidence="5" id="KW-1185">Reference proteome</keyword>
<feature type="signal peptide" evidence="3">
    <location>
        <begin position="1"/>
        <end position="30"/>
    </location>
</feature>
<accession>A0AA40EQ04</accession>
<dbReference type="AlphaFoldDB" id="A0AA40EQ04"/>
<feature type="region of interest" description="Disordered" evidence="1">
    <location>
        <begin position="494"/>
        <end position="528"/>
    </location>
</feature>
<feature type="compositionally biased region" description="Basic and acidic residues" evidence="1">
    <location>
        <begin position="385"/>
        <end position="409"/>
    </location>
</feature>
<sequence>MREGMPSYKQHLGVLPFLLVSVQHFSPCEAAPSSPRLPRANPLGIDLDPAPPPEQGPPASFNALRDTTYLPAQIGGIVGSYALSLVLVALLLLCLHKKRRDIINAPEITDEEKYLAFAQQQQFQTEEEFRLALEQQQQQQQQHQEFAEPPLSPYKNFSLPSGVPQSPTRSQPYPLSPAKSQASIGGWTIPSPTSTVLASGVDLSVDQNVVQQDRAMAQSQLEDMYKYVMEQEEAKQQGRVYQPPPSLASPRINSSMPGSPAAPPSALRKSKPAGLDLNKTTDKSESRGNSFLSFLRSPRKDKKHREISISSPIITPMSATFPGHLQEMSSMPRRDYGKLQPPPLPSDLPFRASAAHTLPTPEMSPVSAGGMSIDERIDAAIGRPPTRDSRKSQRTARGEDKDPHSREVSDATSGGNSDTEPVSAVSEKSTTGLVGLPTSPKPGVNRFPSLDSLPASPRGSTFSGSAFSRPNKPTAIRAGGALPLRAYEQPAVLSPTGTSHSHATQTTKQTVFTRADNPLSPGLPTGMRTPWTGAPVPYTPYQPFSPVIPMTPSLMNKADRKRMKRLEPKTPTVEMVREAEDLW</sequence>
<comment type="caution">
    <text evidence="4">The sequence shown here is derived from an EMBL/GenBank/DDBJ whole genome shotgun (WGS) entry which is preliminary data.</text>
</comment>
<evidence type="ECO:0000256" key="3">
    <source>
        <dbReference type="SAM" id="SignalP"/>
    </source>
</evidence>
<gene>
    <name evidence="4" type="ORF">B0T18DRAFT_439306</name>
</gene>
<evidence type="ECO:0000313" key="4">
    <source>
        <dbReference type="EMBL" id="KAK0743374.1"/>
    </source>
</evidence>
<dbReference type="EMBL" id="JAUKUD010000005">
    <property type="protein sequence ID" value="KAK0743374.1"/>
    <property type="molecule type" value="Genomic_DNA"/>
</dbReference>
<protein>
    <submittedName>
        <fullName evidence="4">Uncharacterized protein</fullName>
    </submittedName>
</protein>
<keyword evidence="2" id="KW-1133">Transmembrane helix</keyword>